<evidence type="ECO:0000256" key="4">
    <source>
        <dbReference type="PROSITE-ProRule" id="PRU01161"/>
    </source>
</evidence>
<evidence type="ECO:0000313" key="6">
    <source>
        <dbReference type="EMBL" id="MSS57670.1"/>
    </source>
</evidence>
<proteinExistence type="predicted"/>
<dbReference type="Pfam" id="PF01734">
    <property type="entry name" value="Patatin"/>
    <property type="match status" value="1"/>
</dbReference>
<keyword evidence="3 4" id="KW-0443">Lipid metabolism</keyword>
<dbReference type="GO" id="GO:0016042">
    <property type="term" value="P:lipid catabolic process"/>
    <property type="evidence" value="ECO:0007669"/>
    <property type="project" value="UniProtKB-UniRule"/>
</dbReference>
<dbReference type="Proteomes" id="UP000461880">
    <property type="component" value="Unassembled WGS sequence"/>
</dbReference>
<gene>
    <name evidence="6" type="ORF">FYJ51_01945</name>
</gene>
<keyword evidence="1 4" id="KW-0378">Hydrolase</keyword>
<evidence type="ECO:0000313" key="7">
    <source>
        <dbReference type="Proteomes" id="UP000461880"/>
    </source>
</evidence>
<feature type="active site" description="Nucleophile" evidence="4">
    <location>
        <position position="102"/>
    </location>
</feature>
<evidence type="ECO:0000259" key="5">
    <source>
        <dbReference type="PROSITE" id="PS51635"/>
    </source>
</evidence>
<dbReference type="InterPro" id="IPR002641">
    <property type="entry name" value="PNPLA_dom"/>
</dbReference>
<dbReference type="PANTHER" id="PTHR14226">
    <property type="entry name" value="NEUROPATHY TARGET ESTERASE/SWISS CHEESE D.MELANOGASTER"/>
    <property type="match status" value="1"/>
</dbReference>
<dbReference type="EMBL" id="VUMN01000002">
    <property type="protein sequence ID" value="MSS57670.1"/>
    <property type="molecule type" value="Genomic_DNA"/>
</dbReference>
<dbReference type="SUPFAM" id="SSF52151">
    <property type="entry name" value="FabD/lysophospholipase-like"/>
    <property type="match status" value="1"/>
</dbReference>
<dbReference type="GO" id="GO:0016787">
    <property type="term" value="F:hydrolase activity"/>
    <property type="evidence" value="ECO:0007669"/>
    <property type="project" value="UniProtKB-UniRule"/>
</dbReference>
<feature type="short sequence motif" description="GXSXG" evidence="4">
    <location>
        <begin position="100"/>
        <end position="104"/>
    </location>
</feature>
<organism evidence="6 7">
    <name type="scientific">Stecheria intestinalis</name>
    <dbReference type="NCBI Taxonomy" id="2606630"/>
    <lineage>
        <taxon>Bacteria</taxon>
        <taxon>Bacillati</taxon>
        <taxon>Bacillota</taxon>
        <taxon>Erysipelotrichia</taxon>
        <taxon>Erysipelotrichales</taxon>
        <taxon>Erysipelotrichaceae</taxon>
        <taxon>Stecheria</taxon>
    </lineage>
</organism>
<feature type="domain" description="PNPLA" evidence="5">
    <location>
        <begin position="68"/>
        <end position="253"/>
    </location>
</feature>
<keyword evidence="2 4" id="KW-0442">Lipid degradation</keyword>
<comment type="caution">
    <text evidence="6">The sequence shown here is derived from an EMBL/GenBank/DDBJ whole genome shotgun (WGS) entry which is preliminary data.</text>
</comment>
<evidence type="ECO:0000256" key="2">
    <source>
        <dbReference type="ARBA" id="ARBA00022963"/>
    </source>
</evidence>
<feature type="short sequence motif" description="GXGXXG" evidence="4">
    <location>
        <begin position="72"/>
        <end position="77"/>
    </location>
</feature>
<dbReference type="PROSITE" id="PS51635">
    <property type="entry name" value="PNPLA"/>
    <property type="match status" value="1"/>
</dbReference>
<protein>
    <submittedName>
        <fullName evidence="6">Patatin-like phospholipase family protein</fullName>
    </submittedName>
</protein>
<accession>A0A7X2NQE8</accession>
<dbReference type="InterPro" id="IPR050301">
    <property type="entry name" value="NTE"/>
</dbReference>
<keyword evidence="7" id="KW-1185">Reference proteome</keyword>
<name>A0A7X2NQE8_9FIRM</name>
<dbReference type="PANTHER" id="PTHR14226:SF64">
    <property type="entry name" value="PNPLA DOMAIN-CONTAINING PROTEIN"/>
    <property type="match status" value="1"/>
</dbReference>
<dbReference type="InterPro" id="IPR016035">
    <property type="entry name" value="Acyl_Trfase/lysoPLipase"/>
</dbReference>
<sequence length="491" mass="55692">MMETSCSTDSPPKKTAVLSFISFPPRNLLPHYTQFPASKRQKAAIAERHSQGVCYHTHEGGSGMKKALVLAGGGTRGSYQNGAVRALRRIGQDDWNLVTGTSIGALNAALIVQKDYKAMDTMWHNLKQEQIINGSFSVDMDLQDMINDRAQIMNFAKDFLKDKGADISPLIAYIRKLYQPEKFFASHIDFGCVVCRHRTKEPVYVNKEMMKEDGVDWLISTASAYPAFPVHKFKGKEYIDGGYFDNLPIDEALQMGADEVIALDLNSEPQHPCYMDRSHITYIFPKVETGSFLSFDPKVIGQLEALGYYDTMKAFHVFDGVKYTFELTKLPDWFARFQRDLLILEAKIKLAGNLNERFRSSQVVTDRLLAQQHARVLTDKAMFYGFLDNLMDFAEADPTRVYTYKEGRDLILAKFADAAKEDYPSAPSLAPDKLLAYMKSLNMAGVTAKMVHTILYPDQEFLSENMKLTVYPFEYALALFVKYLMLELKQE</sequence>
<evidence type="ECO:0000256" key="1">
    <source>
        <dbReference type="ARBA" id="ARBA00022801"/>
    </source>
</evidence>
<feature type="short sequence motif" description="DGA/G" evidence="4">
    <location>
        <begin position="240"/>
        <end position="242"/>
    </location>
</feature>
<dbReference type="AlphaFoldDB" id="A0A7X2NQE8"/>
<feature type="active site" description="Proton acceptor" evidence="4">
    <location>
        <position position="240"/>
    </location>
</feature>
<evidence type="ECO:0000256" key="3">
    <source>
        <dbReference type="ARBA" id="ARBA00023098"/>
    </source>
</evidence>
<dbReference type="CDD" id="cd07209">
    <property type="entry name" value="Pat_hypo_Ecoli_Z1214_like"/>
    <property type="match status" value="1"/>
</dbReference>
<dbReference type="Gene3D" id="3.40.1090.10">
    <property type="entry name" value="Cytosolic phospholipase A2 catalytic domain"/>
    <property type="match status" value="2"/>
</dbReference>
<reference evidence="6 7" key="1">
    <citation type="submission" date="2019-08" db="EMBL/GenBank/DDBJ databases">
        <title>In-depth cultivation of the pig gut microbiome towards novel bacterial diversity and tailored functional studies.</title>
        <authorList>
            <person name="Wylensek D."/>
            <person name="Hitch T.C.A."/>
            <person name="Clavel T."/>
        </authorList>
    </citation>
    <scope>NUCLEOTIDE SEQUENCE [LARGE SCALE GENOMIC DNA]</scope>
    <source>
        <strain evidence="6 7">Oil+RF-744-GAM-WT-6</strain>
    </source>
</reference>